<sequence length="92" mass="10131">MDSRLSALVVLACLAGVVLAQTFQYSHGWTNGRKRSGGSSGSVGGPMEDVVPEARDSDPDPCLQPFVKYVVAERDGQQMYIPCMLWRNLREQ</sequence>
<evidence type="ECO:0000256" key="6">
    <source>
        <dbReference type="ARBA" id="ARBA00022815"/>
    </source>
</evidence>
<dbReference type="AlphaFoldDB" id="A0A6G4ZW89"/>
<evidence type="ECO:0000256" key="1">
    <source>
        <dbReference type="ARBA" id="ARBA00004613"/>
    </source>
</evidence>
<feature type="signal peptide" evidence="9">
    <location>
        <begin position="1"/>
        <end position="20"/>
    </location>
</feature>
<keyword evidence="4" id="KW-0964">Secreted</keyword>
<dbReference type="Pfam" id="PF17308">
    <property type="entry name" value="Corazonin"/>
    <property type="match status" value="1"/>
</dbReference>
<comment type="similarity">
    <text evidence="2">Belongs to the corazonin family.</text>
</comment>
<dbReference type="InterPro" id="IPR020190">
    <property type="entry name" value="Procorazonin"/>
</dbReference>
<comment type="subcellular location">
    <subcellularLocation>
        <location evidence="1">Secreted</location>
    </subcellularLocation>
</comment>
<accession>A0A6G4ZW89</accession>
<evidence type="ECO:0000256" key="5">
    <source>
        <dbReference type="ARBA" id="ARBA00022729"/>
    </source>
</evidence>
<feature type="chain" id="PRO_5026273642" description="Pro-corazonin" evidence="9">
    <location>
        <begin position="21"/>
        <end position="92"/>
    </location>
</feature>
<proteinExistence type="inferred from homology"/>
<evidence type="ECO:0000256" key="8">
    <source>
        <dbReference type="SAM" id="MobiDB-lite"/>
    </source>
</evidence>
<protein>
    <recommendedName>
        <fullName evidence="3">Pro-corazonin</fullName>
    </recommendedName>
</protein>
<name>A0A6G4ZW89_CARMO</name>
<reference evidence="10" key="1">
    <citation type="journal article" date="2018" name="J. Proteome Res.">
        <title>Transcriptomic and Neuropeptidomic Analysis of the Stick Insect, Carausius morosus.</title>
        <authorList>
            <person name="Liessem S"/>
            <person name="Ragionieri L"/>
            <person name="Neupert S"/>
            <person name="Buschges A"/>
            <person name="Predel R."/>
        </authorList>
    </citation>
    <scope>NUCLEOTIDE SEQUENCE</scope>
    <source>
        <strain evidence="10">Adult female</strain>
        <tissue evidence="10">Central nervous system</tissue>
    </source>
</reference>
<keyword evidence="5 9" id="KW-0732">Signal</keyword>
<dbReference type="EMBL" id="GFAX01140924">
    <property type="protein sequence ID" value="NHI24444.1"/>
    <property type="molecule type" value="Transcribed_RNA"/>
</dbReference>
<evidence type="ECO:0000256" key="2">
    <source>
        <dbReference type="ARBA" id="ARBA00009635"/>
    </source>
</evidence>
<dbReference type="GO" id="GO:0045823">
    <property type="term" value="P:positive regulation of heart contraction"/>
    <property type="evidence" value="ECO:0007669"/>
    <property type="project" value="InterPro"/>
</dbReference>
<feature type="region of interest" description="Disordered" evidence="8">
    <location>
        <begin position="28"/>
        <end position="59"/>
    </location>
</feature>
<dbReference type="GO" id="GO:0007218">
    <property type="term" value="P:neuropeptide signaling pathway"/>
    <property type="evidence" value="ECO:0007669"/>
    <property type="project" value="UniProtKB-KW"/>
</dbReference>
<keyword evidence="6" id="KW-0027">Amidation</keyword>
<dbReference type="GO" id="GO:0005576">
    <property type="term" value="C:extracellular region"/>
    <property type="evidence" value="ECO:0007669"/>
    <property type="project" value="UniProtKB-SubCell"/>
</dbReference>
<dbReference type="GO" id="GO:0071858">
    <property type="term" value="F:corazonin receptor binding"/>
    <property type="evidence" value="ECO:0007669"/>
    <property type="project" value="InterPro"/>
</dbReference>
<evidence type="ECO:0000256" key="4">
    <source>
        <dbReference type="ARBA" id="ARBA00022525"/>
    </source>
</evidence>
<evidence type="ECO:0000313" key="10">
    <source>
        <dbReference type="EMBL" id="NHI24444.1"/>
    </source>
</evidence>
<evidence type="ECO:0000256" key="9">
    <source>
        <dbReference type="SAM" id="SignalP"/>
    </source>
</evidence>
<keyword evidence="7" id="KW-0527">Neuropeptide</keyword>
<organism evidence="10">
    <name type="scientific">Carausius morosus</name>
    <name type="common">Indian stick insect</name>
    <name type="synonym">Dixippus morosus</name>
    <dbReference type="NCBI Taxonomy" id="7022"/>
    <lineage>
        <taxon>Eukaryota</taxon>
        <taxon>Metazoa</taxon>
        <taxon>Ecdysozoa</taxon>
        <taxon>Arthropoda</taxon>
        <taxon>Hexapoda</taxon>
        <taxon>Insecta</taxon>
        <taxon>Pterygota</taxon>
        <taxon>Neoptera</taxon>
        <taxon>Polyneoptera</taxon>
        <taxon>Phasmatodea</taxon>
        <taxon>Verophasmatodea</taxon>
        <taxon>Anareolatae</taxon>
        <taxon>Lonchodidae</taxon>
        <taxon>Lonchodinae</taxon>
        <taxon>Carausius</taxon>
    </lineage>
</organism>
<evidence type="ECO:0000256" key="3">
    <source>
        <dbReference type="ARBA" id="ARBA00014144"/>
    </source>
</evidence>
<evidence type="ECO:0000256" key="7">
    <source>
        <dbReference type="ARBA" id="ARBA00023320"/>
    </source>
</evidence>